<evidence type="ECO:0000256" key="5">
    <source>
        <dbReference type="ARBA" id="ARBA00022989"/>
    </source>
</evidence>
<dbReference type="EMBL" id="NCXK01000009">
    <property type="protein sequence ID" value="PAK78033.1"/>
    <property type="molecule type" value="Genomic_DNA"/>
</dbReference>
<comment type="subcellular location">
    <subcellularLocation>
        <location evidence="1">Cell membrane</location>
        <topology evidence="1">Multi-pass membrane protein</topology>
    </subcellularLocation>
</comment>
<feature type="transmembrane region" description="Helical" evidence="7">
    <location>
        <begin position="70"/>
        <end position="89"/>
    </location>
</feature>
<evidence type="ECO:0000313" key="10">
    <source>
        <dbReference type="EMBL" id="PAK78033.1"/>
    </source>
</evidence>
<dbReference type="NCBIfam" id="TIGR02868">
    <property type="entry name" value="CydC"/>
    <property type="match status" value="1"/>
</dbReference>
<dbReference type="PROSITE" id="PS50893">
    <property type="entry name" value="ABC_TRANSPORTER_2"/>
    <property type="match status" value="1"/>
</dbReference>
<feature type="transmembrane region" description="Helical" evidence="7">
    <location>
        <begin position="45"/>
        <end position="63"/>
    </location>
</feature>
<dbReference type="SUPFAM" id="SSF52540">
    <property type="entry name" value="P-loop containing nucleoside triphosphate hydrolases"/>
    <property type="match status" value="1"/>
</dbReference>
<evidence type="ECO:0000256" key="7">
    <source>
        <dbReference type="SAM" id="Phobius"/>
    </source>
</evidence>
<dbReference type="GO" id="GO:0005886">
    <property type="term" value="C:plasma membrane"/>
    <property type="evidence" value="ECO:0007669"/>
    <property type="project" value="UniProtKB-SubCell"/>
</dbReference>
<organism evidence="10 11">
    <name type="scientific">Acetobacter fabarum</name>
    <dbReference type="NCBI Taxonomy" id="483199"/>
    <lineage>
        <taxon>Bacteria</taxon>
        <taxon>Pseudomonadati</taxon>
        <taxon>Pseudomonadota</taxon>
        <taxon>Alphaproteobacteria</taxon>
        <taxon>Acetobacterales</taxon>
        <taxon>Acetobacteraceae</taxon>
        <taxon>Acetobacter</taxon>
    </lineage>
</organism>
<protein>
    <submittedName>
        <fullName evidence="10">Thiol reductant ABC exporter subunit CydC</fullName>
    </submittedName>
</protein>
<evidence type="ECO:0000259" key="9">
    <source>
        <dbReference type="PROSITE" id="PS50929"/>
    </source>
</evidence>
<evidence type="ECO:0000256" key="1">
    <source>
        <dbReference type="ARBA" id="ARBA00004651"/>
    </source>
</evidence>
<dbReference type="PROSITE" id="PS50929">
    <property type="entry name" value="ABC_TM1F"/>
    <property type="match status" value="1"/>
</dbReference>
<keyword evidence="5 7" id="KW-1133">Transmembrane helix</keyword>
<dbReference type="GO" id="GO:0005524">
    <property type="term" value="F:ATP binding"/>
    <property type="evidence" value="ECO:0007669"/>
    <property type="project" value="UniProtKB-KW"/>
</dbReference>
<feature type="transmembrane region" description="Helical" evidence="7">
    <location>
        <begin position="301"/>
        <end position="320"/>
    </location>
</feature>
<dbReference type="InterPro" id="IPR014223">
    <property type="entry name" value="ABC_CydC/D"/>
</dbReference>
<dbReference type="PANTHER" id="PTHR43394">
    <property type="entry name" value="ATP-DEPENDENT PERMEASE MDL1, MITOCHONDRIAL"/>
    <property type="match status" value="1"/>
</dbReference>
<keyword evidence="6 7" id="KW-0472">Membrane</keyword>
<accession>A0A269XXK3</accession>
<dbReference type="InterPro" id="IPR003439">
    <property type="entry name" value="ABC_transporter-like_ATP-bd"/>
</dbReference>
<dbReference type="Pfam" id="PF00005">
    <property type="entry name" value="ABC_tran"/>
    <property type="match status" value="1"/>
</dbReference>
<evidence type="ECO:0000313" key="11">
    <source>
        <dbReference type="Proteomes" id="UP000216151"/>
    </source>
</evidence>
<dbReference type="InterPro" id="IPR036640">
    <property type="entry name" value="ABC1_TM_sf"/>
</dbReference>
<evidence type="ECO:0000256" key="2">
    <source>
        <dbReference type="ARBA" id="ARBA00022692"/>
    </source>
</evidence>
<dbReference type="GO" id="GO:0034775">
    <property type="term" value="P:glutathione transmembrane transport"/>
    <property type="evidence" value="ECO:0007669"/>
    <property type="project" value="InterPro"/>
</dbReference>
<keyword evidence="11" id="KW-1185">Reference proteome</keyword>
<evidence type="ECO:0000256" key="6">
    <source>
        <dbReference type="ARBA" id="ARBA00023136"/>
    </source>
</evidence>
<sequence length="575" mass="60942">MQDQTSAVQPTARLQDVPVPPTARFTDWQAVGVIFGLWRRQGVRLVVGVLLALAALACGLALMQVSGLRLAGCVLGEVVVTTALLRWVGVGRVTLRYAERLFAHDAMFRALADLRVWFFHSLAHGAAAGLGFRRAGDMLSRLVSDIGALDGLYLRIVVPLVCAGLTFPALLVIVGRQSLVLGVAVGVLFACASFLVPWLIARSGQKAADQAAHLLAHLRISVLDLVGGLREIRAFGAEGRMLARVQAADAALLQGQMAVARRAAFANALAFLFGQVAVFMVLLGIGGILLPKVGALEGVSILFLTVAAFESAVTLTRAGLQAGIMGVSARRVVEMAVQPAAANAQVTHENAPVDTSIRLNNVRFRWADDRPWVLKGLTLDIPAGARVAILGPSGTGKSSLAALLLRAASPQEGQICLGGEDITTIRPDAVRSKMAWLSQATHLFDDTIRANLLLGRPDASEDDLWKALDQAAVSDVVRSLPEGLDTWVGEGGIRLSGGQGRRIALARTLLAPAPILILDEPATGLDAQTEQDFLRTLNTVTEGRTVILIAHRLTGVEKLDRIWRLSDGVAKAAAA</sequence>
<dbReference type="GO" id="GO:0016887">
    <property type="term" value="F:ATP hydrolysis activity"/>
    <property type="evidence" value="ECO:0007669"/>
    <property type="project" value="InterPro"/>
</dbReference>
<keyword evidence="3" id="KW-0547">Nucleotide-binding</keyword>
<dbReference type="Gene3D" id="1.20.1560.10">
    <property type="entry name" value="ABC transporter type 1, transmembrane domain"/>
    <property type="match status" value="1"/>
</dbReference>
<dbReference type="Pfam" id="PF00664">
    <property type="entry name" value="ABC_membrane"/>
    <property type="match status" value="1"/>
</dbReference>
<dbReference type="InterPro" id="IPR003593">
    <property type="entry name" value="AAA+_ATPase"/>
</dbReference>
<gene>
    <name evidence="10" type="ORF">B8X00_08405</name>
</gene>
<dbReference type="InterPro" id="IPR011527">
    <property type="entry name" value="ABC1_TM_dom"/>
</dbReference>
<name>A0A269XXK3_9PROT</name>
<feature type="domain" description="ABC transmembrane type-1" evidence="9">
    <location>
        <begin position="45"/>
        <end position="318"/>
    </location>
</feature>
<dbReference type="SMART" id="SM00382">
    <property type="entry name" value="AAA"/>
    <property type="match status" value="1"/>
</dbReference>
<dbReference type="Proteomes" id="UP000216151">
    <property type="component" value="Unassembled WGS sequence"/>
</dbReference>
<evidence type="ECO:0000256" key="3">
    <source>
        <dbReference type="ARBA" id="ARBA00022741"/>
    </source>
</evidence>
<evidence type="ECO:0000259" key="8">
    <source>
        <dbReference type="PROSITE" id="PS50893"/>
    </source>
</evidence>
<feature type="transmembrane region" description="Helical" evidence="7">
    <location>
        <begin position="152"/>
        <end position="173"/>
    </location>
</feature>
<feature type="transmembrane region" description="Helical" evidence="7">
    <location>
        <begin position="264"/>
        <end position="289"/>
    </location>
</feature>
<dbReference type="Gene3D" id="3.40.50.300">
    <property type="entry name" value="P-loop containing nucleotide triphosphate hydrolases"/>
    <property type="match status" value="1"/>
</dbReference>
<dbReference type="SUPFAM" id="SSF90123">
    <property type="entry name" value="ABC transporter transmembrane region"/>
    <property type="match status" value="1"/>
</dbReference>
<dbReference type="InterPro" id="IPR027417">
    <property type="entry name" value="P-loop_NTPase"/>
</dbReference>
<dbReference type="InterPro" id="IPR039421">
    <property type="entry name" value="Type_1_exporter"/>
</dbReference>
<evidence type="ECO:0000256" key="4">
    <source>
        <dbReference type="ARBA" id="ARBA00022840"/>
    </source>
</evidence>
<feature type="transmembrane region" description="Helical" evidence="7">
    <location>
        <begin position="114"/>
        <end position="132"/>
    </location>
</feature>
<dbReference type="PANTHER" id="PTHR43394:SF1">
    <property type="entry name" value="ATP-BINDING CASSETTE SUB-FAMILY B MEMBER 10, MITOCHONDRIAL"/>
    <property type="match status" value="1"/>
</dbReference>
<keyword evidence="2 7" id="KW-0812">Transmembrane</keyword>
<keyword evidence="4" id="KW-0067">ATP-binding</keyword>
<feature type="transmembrane region" description="Helical" evidence="7">
    <location>
        <begin position="179"/>
        <end position="200"/>
    </location>
</feature>
<dbReference type="GO" id="GO:0045454">
    <property type="term" value="P:cell redox homeostasis"/>
    <property type="evidence" value="ECO:0007669"/>
    <property type="project" value="InterPro"/>
</dbReference>
<reference evidence="10 11" key="1">
    <citation type="submission" date="2017-04" db="EMBL/GenBank/DDBJ databases">
        <title>Kefir bacterial isolates.</title>
        <authorList>
            <person name="Kim Y."/>
            <person name="Blasche S."/>
            <person name="Patil K.R."/>
        </authorList>
    </citation>
    <scope>NUCLEOTIDE SEQUENCE [LARGE SCALE GENOMIC DNA]</scope>
    <source>
        <strain evidence="10 11">KR</strain>
    </source>
</reference>
<feature type="domain" description="ABC transporter" evidence="8">
    <location>
        <begin position="357"/>
        <end position="575"/>
    </location>
</feature>
<proteinExistence type="predicted"/>
<comment type="caution">
    <text evidence="10">The sequence shown here is derived from an EMBL/GenBank/DDBJ whole genome shotgun (WGS) entry which is preliminary data.</text>
</comment>
<dbReference type="AlphaFoldDB" id="A0A269XXK3"/>
<dbReference type="GO" id="GO:0015421">
    <property type="term" value="F:ABC-type oligopeptide transporter activity"/>
    <property type="evidence" value="ECO:0007669"/>
    <property type="project" value="TreeGrafter"/>
</dbReference>